<dbReference type="OrthoDB" id="6340174at2759"/>
<reference evidence="3" key="1">
    <citation type="submission" date="2020-05" db="UniProtKB">
        <authorList>
            <consortium name="EnsemblMetazoa"/>
        </authorList>
    </citation>
    <scope>IDENTIFICATION</scope>
    <source>
        <strain evidence="3">Aabys</strain>
    </source>
</reference>
<dbReference type="Proteomes" id="UP001652621">
    <property type="component" value="Unplaced"/>
</dbReference>
<keyword evidence="4" id="KW-1185">Reference proteome</keyword>
<protein>
    <submittedName>
        <fullName evidence="5">Uncharacterized protein LOC101890812</fullName>
    </submittedName>
</protein>
<keyword evidence="2" id="KW-0732">Signal</keyword>
<evidence type="ECO:0000313" key="3">
    <source>
        <dbReference type="EnsemblMetazoa" id="MDOA010487-PB"/>
    </source>
</evidence>
<dbReference type="RefSeq" id="XP_019890267.1">
    <property type="nucleotide sequence ID" value="XM_020034708.1"/>
</dbReference>
<dbReference type="Pfam" id="PF07841">
    <property type="entry name" value="DM4_12"/>
    <property type="match status" value="1"/>
</dbReference>
<proteinExistence type="predicted"/>
<dbReference type="PANTHER" id="PTHR21398">
    <property type="entry name" value="AGAP007094-PA"/>
    <property type="match status" value="1"/>
</dbReference>
<feature type="chain" id="PRO_5044561118" evidence="2">
    <location>
        <begin position="25"/>
        <end position="265"/>
    </location>
</feature>
<name>A0A1I8N184_MUSDO</name>
<gene>
    <name evidence="3" type="primary">101890812</name>
    <name evidence="5" type="synonym">LOC101890812</name>
</gene>
<sequence length="265" mass="30438">MENFQHKLLLTLIVGISSIRWVQSVSFFPSNSAYGIFAALAVPLDLPHRNVFISYNFEANYNLPETWGIPPYATGIEDEDLFEEEARLHSGKTCHNNCTMNSVEATDGQGEELEEEEENNTTSAEDENMATDQVTNSTETQRRRRRRRRRRSMPSLLTRTHFYRILIDKFERSGFEGEPCLLRLICETNSSELGYINGVLGSIIHIMFSPTTSRNENLPLQYYQAEVDGIHDQCHHYEEICTESILDLISTPVHEIIDNLMKNTI</sequence>
<evidence type="ECO:0000256" key="2">
    <source>
        <dbReference type="SAM" id="SignalP"/>
    </source>
</evidence>
<dbReference type="EnsemblMetazoa" id="MDOA010487-RB">
    <property type="protein sequence ID" value="MDOA010487-PB"/>
    <property type="gene ID" value="MDOA010487"/>
</dbReference>
<feature type="compositionally biased region" description="Polar residues" evidence="1">
    <location>
        <begin position="130"/>
        <end position="139"/>
    </location>
</feature>
<dbReference type="VEuPathDB" id="VectorBase:MDOMA2_020035"/>
<evidence type="ECO:0000313" key="5">
    <source>
        <dbReference type="RefSeq" id="XP_019890267.1"/>
    </source>
</evidence>
<dbReference type="eggNOG" id="ENOG502S8WF">
    <property type="taxonomic scope" value="Eukaryota"/>
</dbReference>
<dbReference type="KEGG" id="mde:101890812"/>
<evidence type="ECO:0000313" key="4">
    <source>
        <dbReference type="Proteomes" id="UP001652621"/>
    </source>
</evidence>
<dbReference type="InterPro" id="IPR006631">
    <property type="entry name" value="DM4_12"/>
</dbReference>
<feature type="compositionally biased region" description="Acidic residues" evidence="1">
    <location>
        <begin position="109"/>
        <end position="129"/>
    </location>
</feature>
<dbReference type="VEuPathDB" id="VectorBase:MDOA010487"/>
<dbReference type="SMART" id="SM00718">
    <property type="entry name" value="DM4_12"/>
    <property type="match status" value="1"/>
</dbReference>
<evidence type="ECO:0000256" key="1">
    <source>
        <dbReference type="SAM" id="MobiDB-lite"/>
    </source>
</evidence>
<accession>A0A1I8N184</accession>
<organism evidence="3">
    <name type="scientific">Musca domestica</name>
    <name type="common">House fly</name>
    <dbReference type="NCBI Taxonomy" id="7370"/>
    <lineage>
        <taxon>Eukaryota</taxon>
        <taxon>Metazoa</taxon>
        <taxon>Ecdysozoa</taxon>
        <taxon>Arthropoda</taxon>
        <taxon>Hexapoda</taxon>
        <taxon>Insecta</taxon>
        <taxon>Pterygota</taxon>
        <taxon>Neoptera</taxon>
        <taxon>Endopterygota</taxon>
        <taxon>Diptera</taxon>
        <taxon>Brachycera</taxon>
        <taxon>Muscomorpha</taxon>
        <taxon>Muscoidea</taxon>
        <taxon>Muscidae</taxon>
        <taxon>Musca</taxon>
    </lineage>
</organism>
<dbReference type="AlphaFoldDB" id="A0A1I8N184"/>
<feature type="region of interest" description="Disordered" evidence="1">
    <location>
        <begin position="100"/>
        <end position="151"/>
    </location>
</feature>
<feature type="compositionally biased region" description="Basic residues" evidence="1">
    <location>
        <begin position="142"/>
        <end position="151"/>
    </location>
</feature>
<dbReference type="GeneID" id="101890812"/>
<feature type="signal peptide" evidence="2">
    <location>
        <begin position="1"/>
        <end position="24"/>
    </location>
</feature>
<reference evidence="5" key="2">
    <citation type="submission" date="2025-04" db="UniProtKB">
        <authorList>
            <consortium name="RefSeq"/>
        </authorList>
    </citation>
    <scope>IDENTIFICATION</scope>
    <source>
        <strain evidence="5">Aabys</strain>
    </source>
</reference>
<dbReference type="PANTHER" id="PTHR21398:SF22">
    <property type="entry name" value="IP12060P-RELATED"/>
    <property type="match status" value="1"/>
</dbReference>